<evidence type="ECO:0000259" key="1">
    <source>
        <dbReference type="PROSITE" id="PS50280"/>
    </source>
</evidence>
<dbReference type="PANTHER" id="PTHR46455">
    <property type="entry name" value="SET AND MYND DOMAIN CONTAINING, ARTHROPOD-SPECIFIC, MEMBER 4, ISOFORM A"/>
    <property type="match status" value="1"/>
</dbReference>
<dbReference type="AlphaFoldDB" id="A0A4C1UXI8"/>
<dbReference type="GO" id="GO:0008757">
    <property type="term" value="F:S-adenosylmethionine-dependent methyltransferase activity"/>
    <property type="evidence" value="ECO:0007669"/>
    <property type="project" value="UniProtKB-ARBA"/>
</dbReference>
<dbReference type="SUPFAM" id="SSF82199">
    <property type="entry name" value="SET domain"/>
    <property type="match status" value="1"/>
</dbReference>
<proteinExistence type="predicted"/>
<dbReference type="PANTHER" id="PTHR46455:SF3">
    <property type="entry name" value="SET AND MYND DOMAIN CONTAINING, ARTHROPOD-SPECIFIC, MEMBER 9, ISOFORM A-RELATED"/>
    <property type="match status" value="1"/>
</dbReference>
<evidence type="ECO:0000313" key="3">
    <source>
        <dbReference type="Proteomes" id="UP000299102"/>
    </source>
</evidence>
<comment type="caution">
    <text evidence="2">The sequence shown here is derived from an EMBL/GenBank/DDBJ whole genome shotgun (WGS) entry which is preliminary data.</text>
</comment>
<sequence length="392" mass="44193">MADCERERALLYQHLNKYSHNEESRGKWRVQSSPLGGRGVYATRRISKGALIFINAPLLVGPRPNTAEESFCAMCFTISDACFRCDVCGLNLCSESCRSYDTHVRECKFLQANWIPKLELNTARKLLPFAVIYLRSLRLSEENISLLSMLQKSKQRDDSVELKKLIEAYEIPNEQIDYMKYVYSILKVNSFRVSGNDIGNKVQLRGLYPASSFLNHSCVPNTRNVFAGDYTMAVYAAVDIAPGEEILTCYTGLLLGTPSRRHHLFVTKGFWCTCRRCGDTTENGTRLSAINCLDKYCAGVLLPVSPLDHTSHWSCDKCETKVQSSRIDMVFGVVGSLLNSLNLDGQLKLDSQILERLVDLVPFCSHVFVDLKLRLALKLGFANRRMIGTLLE</sequence>
<dbReference type="OrthoDB" id="5945798at2759"/>
<dbReference type="InterPro" id="IPR001214">
    <property type="entry name" value="SET_dom"/>
</dbReference>
<dbReference type="STRING" id="151549.A0A4C1UXI8"/>
<dbReference type="Gene3D" id="6.10.140.2220">
    <property type="match status" value="1"/>
</dbReference>
<dbReference type="Proteomes" id="UP000299102">
    <property type="component" value="Unassembled WGS sequence"/>
</dbReference>
<dbReference type="EMBL" id="BGZK01000242">
    <property type="protein sequence ID" value="GBP31165.1"/>
    <property type="molecule type" value="Genomic_DNA"/>
</dbReference>
<dbReference type="PROSITE" id="PS50280">
    <property type="entry name" value="SET"/>
    <property type="match status" value="1"/>
</dbReference>
<accession>A0A4C1UXI8</accession>
<dbReference type="InterPro" id="IPR053010">
    <property type="entry name" value="SET_SmydA-8"/>
</dbReference>
<organism evidence="2 3">
    <name type="scientific">Eumeta variegata</name>
    <name type="common">Bagworm moth</name>
    <name type="synonym">Eumeta japonica</name>
    <dbReference type="NCBI Taxonomy" id="151549"/>
    <lineage>
        <taxon>Eukaryota</taxon>
        <taxon>Metazoa</taxon>
        <taxon>Ecdysozoa</taxon>
        <taxon>Arthropoda</taxon>
        <taxon>Hexapoda</taxon>
        <taxon>Insecta</taxon>
        <taxon>Pterygota</taxon>
        <taxon>Neoptera</taxon>
        <taxon>Endopterygota</taxon>
        <taxon>Lepidoptera</taxon>
        <taxon>Glossata</taxon>
        <taxon>Ditrysia</taxon>
        <taxon>Tineoidea</taxon>
        <taxon>Psychidae</taxon>
        <taxon>Oiketicinae</taxon>
        <taxon>Eumeta</taxon>
    </lineage>
</organism>
<reference evidence="2 3" key="1">
    <citation type="journal article" date="2019" name="Commun. Biol.">
        <title>The bagworm genome reveals a unique fibroin gene that provides high tensile strength.</title>
        <authorList>
            <person name="Kono N."/>
            <person name="Nakamura H."/>
            <person name="Ohtoshi R."/>
            <person name="Tomita M."/>
            <person name="Numata K."/>
            <person name="Arakawa K."/>
        </authorList>
    </citation>
    <scope>NUCLEOTIDE SEQUENCE [LARGE SCALE GENOMIC DNA]</scope>
</reference>
<dbReference type="GO" id="GO:0008276">
    <property type="term" value="F:protein methyltransferase activity"/>
    <property type="evidence" value="ECO:0007669"/>
    <property type="project" value="UniProtKB-ARBA"/>
</dbReference>
<dbReference type="InterPro" id="IPR046341">
    <property type="entry name" value="SET_dom_sf"/>
</dbReference>
<dbReference type="Gene3D" id="2.170.270.10">
    <property type="entry name" value="SET domain"/>
    <property type="match status" value="1"/>
</dbReference>
<protein>
    <submittedName>
        <fullName evidence="2">SET domain-containing protein SmydA-8, isoform B</fullName>
    </submittedName>
</protein>
<keyword evidence="3" id="KW-1185">Reference proteome</keyword>
<dbReference type="SMART" id="SM00317">
    <property type="entry name" value="SET"/>
    <property type="match status" value="1"/>
</dbReference>
<dbReference type="CDD" id="cd20071">
    <property type="entry name" value="SET_SMYD"/>
    <property type="match status" value="1"/>
</dbReference>
<feature type="domain" description="SET" evidence="1">
    <location>
        <begin position="26"/>
        <end position="251"/>
    </location>
</feature>
<evidence type="ECO:0000313" key="2">
    <source>
        <dbReference type="EMBL" id="GBP31165.1"/>
    </source>
</evidence>
<dbReference type="GO" id="GO:0008170">
    <property type="term" value="F:N-methyltransferase activity"/>
    <property type="evidence" value="ECO:0007669"/>
    <property type="project" value="UniProtKB-ARBA"/>
</dbReference>
<dbReference type="Pfam" id="PF00856">
    <property type="entry name" value="SET"/>
    <property type="match status" value="1"/>
</dbReference>
<gene>
    <name evidence="2" type="primary">SmydA-8</name>
    <name evidence="2" type="ORF">EVAR_21603_1</name>
</gene>
<name>A0A4C1UXI8_EUMVA</name>
<dbReference type="Gene3D" id="1.10.220.160">
    <property type="match status" value="1"/>
</dbReference>